<organism evidence="1">
    <name type="scientific">Sarcoptes scabiei</name>
    <name type="common">Itch mite</name>
    <name type="synonym">Acarus scabiei</name>
    <dbReference type="NCBI Taxonomy" id="52283"/>
    <lineage>
        <taxon>Eukaryota</taxon>
        <taxon>Metazoa</taxon>
        <taxon>Ecdysozoa</taxon>
        <taxon>Arthropoda</taxon>
        <taxon>Chelicerata</taxon>
        <taxon>Arachnida</taxon>
        <taxon>Acari</taxon>
        <taxon>Acariformes</taxon>
        <taxon>Sarcoptiformes</taxon>
        <taxon>Astigmata</taxon>
        <taxon>Psoroptidia</taxon>
        <taxon>Sarcoptoidea</taxon>
        <taxon>Sarcoptidae</taxon>
        <taxon>Sarcoptinae</taxon>
        <taxon>Sarcoptes</taxon>
    </lineage>
</organism>
<reference evidence="2" key="3">
    <citation type="submission" date="2022-06" db="UniProtKB">
        <authorList>
            <consortium name="EnsemblMetazoa"/>
        </authorList>
    </citation>
    <scope>IDENTIFICATION</scope>
</reference>
<gene>
    <name evidence="1" type="ORF">SSS_2288</name>
</gene>
<dbReference type="EMBL" id="WVUK01000041">
    <property type="protein sequence ID" value="KAF7496053.1"/>
    <property type="molecule type" value="Genomic_DNA"/>
</dbReference>
<name>A0A834RG73_SARSC</name>
<protein>
    <submittedName>
        <fullName evidence="1 2">Uncharacterized protein</fullName>
    </submittedName>
</protein>
<dbReference type="OrthoDB" id="6627073at2759"/>
<reference evidence="1" key="2">
    <citation type="submission" date="2020-01" db="EMBL/GenBank/DDBJ databases">
        <authorList>
            <person name="Korhonen P.K.K."/>
            <person name="Guangxu M.G."/>
            <person name="Wang T.W."/>
            <person name="Stroehlein A.J.S."/>
            <person name="Young N.D."/>
            <person name="Ang C.-S.A."/>
            <person name="Fernando D.W.F."/>
            <person name="Lu H.L."/>
            <person name="Taylor S.T."/>
            <person name="Ehtesham M.E.M."/>
            <person name="Najaraj S.H.N."/>
            <person name="Harsha G.H.G."/>
            <person name="Madugundu A.M."/>
            <person name="Renuse S.R."/>
            <person name="Holt D.H."/>
            <person name="Pandey A.P."/>
            <person name="Papenfuss A.P."/>
            <person name="Gasser R.B.G."/>
            <person name="Fischer K.F."/>
        </authorList>
    </citation>
    <scope>NUCLEOTIDE SEQUENCE</scope>
    <source>
        <strain evidence="1">SSS_KF_BRIS2020</strain>
    </source>
</reference>
<proteinExistence type="predicted"/>
<keyword evidence="3" id="KW-1185">Reference proteome</keyword>
<evidence type="ECO:0000313" key="2">
    <source>
        <dbReference type="EnsemblMetazoa" id="KAF7496053.1"/>
    </source>
</evidence>
<evidence type="ECO:0000313" key="1">
    <source>
        <dbReference type="EMBL" id="KAF7496053.1"/>
    </source>
</evidence>
<evidence type="ECO:0000313" key="3">
    <source>
        <dbReference type="Proteomes" id="UP000070412"/>
    </source>
</evidence>
<reference evidence="3" key="1">
    <citation type="journal article" date="2020" name="PLoS Negl. Trop. Dis.">
        <title>High-quality nuclear genome for Sarcoptes scabiei-A critical resource for a neglected parasite.</title>
        <authorList>
            <person name="Korhonen P.K."/>
            <person name="Gasser R.B."/>
            <person name="Ma G."/>
            <person name="Wang T."/>
            <person name="Stroehlein A.J."/>
            <person name="Young N.D."/>
            <person name="Ang C.S."/>
            <person name="Fernando D.D."/>
            <person name="Lu H.C."/>
            <person name="Taylor S."/>
            <person name="Reynolds S.L."/>
            <person name="Mofiz E."/>
            <person name="Najaraj S.H."/>
            <person name="Gowda H."/>
            <person name="Madugundu A."/>
            <person name="Renuse S."/>
            <person name="Holt D."/>
            <person name="Pandey A."/>
            <person name="Papenfuss A.T."/>
            <person name="Fischer K."/>
        </authorList>
    </citation>
    <scope>NUCLEOTIDE SEQUENCE [LARGE SCALE GENOMIC DNA]</scope>
</reference>
<dbReference type="EnsemblMetazoa" id="SSS_2288s_mrna">
    <property type="protein sequence ID" value="KAF7496053.1"/>
    <property type="gene ID" value="SSS_2288"/>
</dbReference>
<dbReference type="AlphaFoldDB" id="A0A834RG73"/>
<accession>A0A834RG73</accession>
<sequence length="344" mass="42032">MRFDPIEVIEIKCSLHQGFESVKPIESLDQTEIVPKDFTKIGLSSYLDENWNEIDEMVQSNRDESSFTHQEWDQFYCQIKQLLFSLQNKFNQSDWTFLTLHRHLKLIHEDMIQFNVEIKKLSDWFENVELQINNGRVTMIDFDSLDQERFEKSELYLNVVARTQSLLITQFRTHLPSYGRLMMLYERILKHFTPETSEHFKEYRLDLKALLEAKNRIKHEMISIQKRWKIIVRELAWHLDELVKNHVQNELDHKDYRDSYPLDQLKQWFVWIEQELVIIRSETKLIDLNDYEQLLKLYQRLKRMEQEMYRHYLNCSLLTERLFQNQTDMIQLDENERVSIQKKF</sequence>
<dbReference type="Proteomes" id="UP000070412">
    <property type="component" value="Unassembled WGS sequence"/>
</dbReference>